<evidence type="ECO:0000256" key="6">
    <source>
        <dbReference type="SAM" id="Phobius"/>
    </source>
</evidence>
<keyword evidence="6" id="KW-0812">Transmembrane</keyword>
<dbReference type="PANTHER" id="PTHR23023">
    <property type="entry name" value="DIMETHYLANILINE MONOOXYGENASE"/>
    <property type="match status" value="1"/>
</dbReference>
<dbReference type="InterPro" id="IPR036188">
    <property type="entry name" value="FAD/NAD-bd_sf"/>
</dbReference>
<gene>
    <name evidence="7" type="ORF">CT0861_07304</name>
</gene>
<dbReference type="GO" id="GO:0004499">
    <property type="term" value="F:N,N-dimethylaniline monooxygenase activity"/>
    <property type="evidence" value="ECO:0007669"/>
    <property type="project" value="InterPro"/>
</dbReference>
<accession>A0A161VDE8</accession>
<dbReference type="InterPro" id="IPR020946">
    <property type="entry name" value="Flavin_mOase-like"/>
</dbReference>
<comment type="similarity">
    <text evidence="1">Belongs to the FMO family.</text>
</comment>
<dbReference type="Gene3D" id="3.50.50.60">
    <property type="entry name" value="FAD/NAD(P)-binding domain"/>
    <property type="match status" value="1"/>
</dbReference>
<keyword evidence="6" id="KW-1133">Transmembrane helix</keyword>
<keyword evidence="6" id="KW-0472">Membrane</keyword>
<dbReference type="InterPro" id="IPR000960">
    <property type="entry name" value="Flavin_mOase"/>
</dbReference>
<evidence type="ECO:0000313" key="7">
    <source>
        <dbReference type="EMBL" id="KZL63455.1"/>
    </source>
</evidence>
<evidence type="ECO:0000313" key="8">
    <source>
        <dbReference type="Proteomes" id="UP000076552"/>
    </source>
</evidence>
<organism evidence="7 8">
    <name type="scientific">Colletotrichum tofieldiae</name>
    <dbReference type="NCBI Taxonomy" id="708197"/>
    <lineage>
        <taxon>Eukaryota</taxon>
        <taxon>Fungi</taxon>
        <taxon>Dikarya</taxon>
        <taxon>Ascomycota</taxon>
        <taxon>Pezizomycotina</taxon>
        <taxon>Sordariomycetes</taxon>
        <taxon>Hypocreomycetidae</taxon>
        <taxon>Glomerellales</taxon>
        <taxon>Glomerellaceae</taxon>
        <taxon>Colletotrichum</taxon>
        <taxon>Colletotrichum spaethianum species complex</taxon>
    </lineage>
</organism>
<proteinExistence type="inferred from homology"/>
<dbReference type="PRINTS" id="PR00370">
    <property type="entry name" value="FMOXYGENASE"/>
</dbReference>
<evidence type="ECO:0000256" key="4">
    <source>
        <dbReference type="ARBA" id="ARBA00022857"/>
    </source>
</evidence>
<evidence type="ECO:0000256" key="1">
    <source>
        <dbReference type="ARBA" id="ARBA00009183"/>
    </source>
</evidence>
<name>A0A161VDE8_9PEZI</name>
<dbReference type="PIRSF" id="PIRSF000332">
    <property type="entry name" value="FMO"/>
    <property type="match status" value="1"/>
</dbReference>
<dbReference type="SUPFAM" id="SSF51905">
    <property type="entry name" value="FAD/NAD(P)-binding domain"/>
    <property type="match status" value="2"/>
</dbReference>
<reference evidence="7 8" key="1">
    <citation type="submission" date="2015-06" db="EMBL/GenBank/DDBJ databases">
        <title>Survival trade-offs in plant roots during colonization by closely related pathogenic and mutualistic fungi.</title>
        <authorList>
            <person name="Hacquard S."/>
            <person name="Kracher B."/>
            <person name="Hiruma K."/>
            <person name="Weinman A."/>
            <person name="Muench P."/>
            <person name="Garrido Oter R."/>
            <person name="Ver Loren van Themaat E."/>
            <person name="Dallerey J.-F."/>
            <person name="Damm U."/>
            <person name="Henrissat B."/>
            <person name="Lespinet O."/>
            <person name="Thon M."/>
            <person name="Kemen E."/>
            <person name="McHardy A.C."/>
            <person name="Schulze-Lefert P."/>
            <person name="O'Connell R.J."/>
        </authorList>
    </citation>
    <scope>NUCLEOTIDE SEQUENCE [LARGE SCALE GENOMIC DNA]</scope>
    <source>
        <strain evidence="7 8">0861</strain>
    </source>
</reference>
<dbReference type="GO" id="GO:0050660">
    <property type="term" value="F:flavin adenine dinucleotide binding"/>
    <property type="evidence" value="ECO:0007669"/>
    <property type="project" value="InterPro"/>
</dbReference>
<evidence type="ECO:0000256" key="2">
    <source>
        <dbReference type="ARBA" id="ARBA00022630"/>
    </source>
</evidence>
<keyword evidence="7" id="KW-0503">Monooxygenase</keyword>
<dbReference type="GO" id="GO:0050661">
    <property type="term" value="F:NADP binding"/>
    <property type="evidence" value="ECO:0007669"/>
    <property type="project" value="InterPro"/>
</dbReference>
<evidence type="ECO:0000256" key="5">
    <source>
        <dbReference type="ARBA" id="ARBA00023002"/>
    </source>
</evidence>
<keyword evidence="4" id="KW-0521">NADP</keyword>
<keyword evidence="8" id="KW-1185">Reference proteome</keyword>
<dbReference type="AlphaFoldDB" id="A0A161VDE8"/>
<dbReference type="Pfam" id="PF00743">
    <property type="entry name" value="FMO-like"/>
    <property type="match status" value="2"/>
</dbReference>
<sequence length="631" mass="71765">LKLTASRALTMPLKVAVVGAGPAGLATARYLKWAHLYFAIEPIEIRVFEAEEDIGGTFKYRVYEDAELVSSKYLTAFSDHRLPRDAPDYVTPEVYVQYLNEYCDRFELRSHIECSSKVTRVHRIEDGGHIVSVTRPDNTTLDYTCDAVAVCSGLNVEPRIPPLKGLERIPKVFHSSQFKSRDQLRHIKSEKPTVVIIGTGETGQDLGQLAATTENVQHVVMCHRDGFVVAPKTAPAPIMFGFWGKGENIKEKPVDCSIASLFDTAYVPPKLQSSQLLWDFYNQQIDVTFSLIGGAAVGWDQLVGGMSRERMHIDHFFPAKSTRAIPYISAPWRRPLSIMERIRRFFFHIKEYDIDTKGRYIDVAPWPEYIDDDGVMHFRDTGRPESEKMKQMVVKPDVVLFATGYTRRFPFLDESYGTPDTADVRAIYHSNDVSVGFIGFVRPNLGAIPTLAEMQTQFWITRLLQSKYPNVPGLTPSSRSYPLDPNALPGYDIDWKLHPRCGRDPWAEKRGVDHESYVYQLALDIGSAPRFSYVLSKGFKAVYTWAMGSNFNAKFRLVGPWKNEEESLRIMRGELFDIVKQSGGLLYMLSNTVIPLFMFGTISMAIHTWEWTKSAFRPWRQREGHISLPEC</sequence>
<keyword evidence="3" id="KW-0274">FAD</keyword>
<dbReference type="Proteomes" id="UP000076552">
    <property type="component" value="Unassembled WGS sequence"/>
</dbReference>
<protein>
    <submittedName>
        <fullName evidence="7">Dimethylaniline monooxygenase</fullName>
    </submittedName>
</protein>
<evidence type="ECO:0000256" key="3">
    <source>
        <dbReference type="ARBA" id="ARBA00022827"/>
    </source>
</evidence>
<comment type="caution">
    <text evidence="7">The sequence shown here is derived from an EMBL/GenBank/DDBJ whole genome shotgun (WGS) entry which is preliminary data.</text>
</comment>
<dbReference type="InterPro" id="IPR050346">
    <property type="entry name" value="FMO-like"/>
</dbReference>
<keyword evidence="2" id="KW-0285">Flavoprotein</keyword>
<feature type="non-terminal residue" evidence="7">
    <location>
        <position position="1"/>
    </location>
</feature>
<dbReference type="EMBL" id="LFIV01000368">
    <property type="protein sequence ID" value="KZL63455.1"/>
    <property type="molecule type" value="Genomic_DNA"/>
</dbReference>
<feature type="transmembrane region" description="Helical" evidence="6">
    <location>
        <begin position="585"/>
        <end position="607"/>
    </location>
</feature>
<keyword evidence="5" id="KW-0560">Oxidoreductase</keyword>